<reference evidence="2" key="2">
    <citation type="journal article" date="2016" name="Int. J. Syst. Evol. Microbiol.">
        <title>Caldimicrobium thiodismutans sp. nov., a sulfur-disproportionating bacterium isolated from a hot spring.</title>
        <authorList>
            <person name="Kojima H."/>
            <person name="Umezawa K."/>
            <person name="Fukui M."/>
        </authorList>
    </citation>
    <scope>NUCLEOTIDE SEQUENCE [LARGE SCALE GENOMIC DNA]</scope>
    <source>
        <strain evidence="2">TF1</strain>
    </source>
</reference>
<dbReference type="InterPro" id="IPR059226">
    <property type="entry name" value="Choice_anch_Q_dom"/>
</dbReference>
<sequence>MPKKSGGGIYSRYGTLNATFITVAKNNAPEVSGIYSIASSDRVKIKNSIIVDNTGGSNCYGGITALGVNFAGDTSCGSGFRLASPYHLKLQPLANNGGPTQTHALDSGSVAIDAVTDCTDLNGKPVTTDQRGAPRPQGTSCDAGAFEFGK</sequence>
<dbReference type="InterPro" id="IPR011050">
    <property type="entry name" value="Pectin_lyase_fold/virulence"/>
</dbReference>
<protein>
    <recommendedName>
        <fullName evidence="3">Right handed beta helix domain-containing protein</fullName>
    </recommendedName>
</protein>
<dbReference type="AlphaFoldDB" id="A0A0U5AWX7"/>
<dbReference type="OrthoDB" id="6828855at2"/>
<dbReference type="NCBIfam" id="NF041518">
    <property type="entry name" value="choice_anch_Q"/>
    <property type="match status" value="1"/>
</dbReference>
<dbReference type="EMBL" id="AP014945">
    <property type="protein sequence ID" value="BAU23102.1"/>
    <property type="molecule type" value="Genomic_DNA"/>
</dbReference>
<dbReference type="SUPFAM" id="SSF51126">
    <property type="entry name" value="Pectin lyase-like"/>
    <property type="match status" value="1"/>
</dbReference>
<dbReference type="Proteomes" id="UP000068196">
    <property type="component" value="Chromosome"/>
</dbReference>
<proteinExistence type="predicted"/>
<dbReference type="KEGG" id="cthi:THC_0710"/>
<keyword evidence="2" id="KW-1185">Reference proteome</keyword>
<name>A0A0U5AWX7_9BACT</name>
<evidence type="ECO:0000313" key="1">
    <source>
        <dbReference type="EMBL" id="BAU23102.1"/>
    </source>
</evidence>
<organism evidence="1 2">
    <name type="scientific">Caldimicrobium thiodismutans</name>
    <dbReference type="NCBI Taxonomy" id="1653476"/>
    <lineage>
        <taxon>Bacteria</taxon>
        <taxon>Pseudomonadati</taxon>
        <taxon>Thermodesulfobacteriota</taxon>
        <taxon>Thermodesulfobacteria</taxon>
        <taxon>Thermodesulfobacteriales</taxon>
        <taxon>Thermodesulfobacteriaceae</taxon>
        <taxon>Caldimicrobium</taxon>
    </lineage>
</organism>
<evidence type="ECO:0008006" key="3">
    <source>
        <dbReference type="Google" id="ProtNLM"/>
    </source>
</evidence>
<dbReference type="RefSeq" id="WP_068513421.1">
    <property type="nucleotide sequence ID" value="NZ_AP014945.1"/>
</dbReference>
<gene>
    <name evidence="1" type="ORF">THC_0710</name>
</gene>
<accession>A0A0U5AWX7</accession>
<reference evidence="1 2" key="1">
    <citation type="journal article" date="2016" name="Int. J. Syst. Evol. Microbiol.">
        <title>Caldimicrobium thiodismutans sp. nov., a sulfur-disproportionating bacterium isolated from a hot spring, and emended description of the genus Caldimicrobium.</title>
        <authorList>
            <person name="Kojima H."/>
            <person name="Umezawa K."/>
            <person name="Fukui M."/>
        </authorList>
    </citation>
    <scope>NUCLEOTIDE SEQUENCE [LARGE SCALE GENOMIC DNA]</scope>
    <source>
        <strain evidence="1 2">TF1</strain>
    </source>
</reference>
<evidence type="ECO:0000313" key="2">
    <source>
        <dbReference type="Proteomes" id="UP000068196"/>
    </source>
</evidence>
<dbReference type="STRING" id="1653476.THC_0710"/>